<evidence type="ECO:0000259" key="6">
    <source>
        <dbReference type="PROSITE" id="PS50089"/>
    </source>
</evidence>
<proteinExistence type="predicted"/>
<evidence type="ECO:0000256" key="4">
    <source>
        <dbReference type="PROSITE-ProRule" id="PRU00175"/>
    </source>
</evidence>
<evidence type="ECO:0000256" key="2">
    <source>
        <dbReference type="ARBA" id="ARBA00022771"/>
    </source>
</evidence>
<keyword evidence="5" id="KW-1133">Transmembrane helix</keyword>
<comment type="caution">
    <text evidence="7">The sequence shown here is derived from an EMBL/GenBank/DDBJ whole genome shotgun (WGS) entry which is preliminary data.</text>
</comment>
<dbReference type="SMART" id="SM00184">
    <property type="entry name" value="RING"/>
    <property type="match status" value="1"/>
</dbReference>
<accession>A0ABD3UAN4</accession>
<dbReference type="InterPro" id="IPR001841">
    <property type="entry name" value="Znf_RING"/>
</dbReference>
<keyword evidence="2 4" id="KW-0863">Zinc-finger</keyword>
<sequence>MGTLAKLFSYPDKIIASFFLKILPEILRIIILSICIIWKHYKLVSSNYKYMYMINKKSTKFVHRKEAETEPVECRICLSEFATGDEGREIKDCKHVFHRNCLEKWLQGYRGTCPLCRSSVVPEVIVAEYHLMQIQQENDMIEKELTLIFLNALHGRICNGRF</sequence>
<dbReference type="PANTHER" id="PTHR47662:SF2">
    <property type="entry name" value="RING-H2 FINGER PROTEIN ATL57-LIKE"/>
    <property type="match status" value="1"/>
</dbReference>
<dbReference type="Proteomes" id="UP001634393">
    <property type="component" value="Unassembled WGS sequence"/>
</dbReference>
<dbReference type="PROSITE" id="PS50089">
    <property type="entry name" value="ZF_RING_2"/>
    <property type="match status" value="1"/>
</dbReference>
<dbReference type="SUPFAM" id="SSF57850">
    <property type="entry name" value="RING/U-box"/>
    <property type="match status" value="1"/>
</dbReference>
<reference evidence="7 8" key="1">
    <citation type="submission" date="2024-12" db="EMBL/GenBank/DDBJ databases">
        <title>The unique morphological basis and parallel evolutionary history of personate flowers in Penstemon.</title>
        <authorList>
            <person name="Depatie T.H."/>
            <person name="Wessinger C.A."/>
        </authorList>
    </citation>
    <scope>NUCLEOTIDE SEQUENCE [LARGE SCALE GENOMIC DNA]</scope>
    <source>
        <strain evidence="7">WTNN_2</strain>
        <tissue evidence="7">Leaf</tissue>
    </source>
</reference>
<dbReference type="SMART" id="SM00744">
    <property type="entry name" value="RINGv"/>
    <property type="match status" value="1"/>
</dbReference>
<gene>
    <name evidence="7" type="ORF">ACJIZ3_003239</name>
</gene>
<keyword evidence="8" id="KW-1185">Reference proteome</keyword>
<keyword evidence="5" id="KW-0472">Membrane</keyword>
<name>A0ABD3UAN4_9LAMI</name>
<protein>
    <recommendedName>
        <fullName evidence="6">RING-type domain-containing protein</fullName>
    </recommendedName>
</protein>
<organism evidence="7 8">
    <name type="scientific">Penstemon smallii</name>
    <dbReference type="NCBI Taxonomy" id="265156"/>
    <lineage>
        <taxon>Eukaryota</taxon>
        <taxon>Viridiplantae</taxon>
        <taxon>Streptophyta</taxon>
        <taxon>Embryophyta</taxon>
        <taxon>Tracheophyta</taxon>
        <taxon>Spermatophyta</taxon>
        <taxon>Magnoliopsida</taxon>
        <taxon>eudicotyledons</taxon>
        <taxon>Gunneridae</taxon>
        <taxon>Pentapetalae</taxon>
        <taxon>asterids</taxon>
        <taxon>lamiids</taxon>
        <taxon>Lamiales</taxon>
        <taxon>Plantaginaceae</taxon>
        <taxon>Cheloneae</taxon>
        <taxon>Penstemon</taxon>
    </lineage>
</organism>
<evidence type="ECO:0000313" key="7">
    <source>
        <dbReference type="EMBL" id="KAL3845836.1"/>
    </source>
</evidence>
<evidence type="ECO:0000256" key="1">
    <source>
        <dbReference type="ARBA" id="ARBA00022723"/>
    </source>
</evidence>
<dbReference type="InterPro" id="IPR013083">
    <property type="entry name" value="Znf_RING/FYVE/PHD"/>
</dbReference>
<evidence type="ECO:0000256" key="3">
    <source>
        <dbReference type="ARBA" id="ARBA00022833"/>
    </source>
</evidence>
<dbReference type="Gene3D" id="3.30.40.10">
    <property type="entry name" value="Zinc/RING finger domain, C3HC4 (zinc finger)"/>
    <property type="match status" value="1"/>
</dbReference>
<dbReference type="GO" id="GO:0008270">
    <property type="term" value="F:zinc ion binding"/>
    <property type="evidence" value="ECO:0007669"/>
    <property type="project" value="UniProtKB-KW"/>
</dbReference>
<keyword evidence="1" id="KW-0479">Metal-binding</keyword>
<dbReference type="EMBL" id="JBJXBP010000002">
    <property type="protein sequence ID" value="KAL3845836.1"/>
    <property type="molecule type" value="Genomic_DNA"/>
</dbReference>
<dbReference type="Pfam" id="PF13639">
    <property type="entry name" value="zf-RING_2"/>
    <property type="match status" value="1"/>
</dbReference>
<dbReference type="PANTHER" id="PTHR47662">
    <property type="entry name" value="RING-TYPE DOMAIN-CONTAINING PROTEIN"/>
    <property type="match status" value="1"/>
</dbReference>
<dbReference type="InterPro" id="IPR011016">
    <property type="entry name" value="Znf_RING-CH"/>
</dbReference>
<feature type="domain" description="RING-type" evidence="6">
    <location>
        <begin position="74"/>
        <end position="117"/>
    </location>
</feature>
<evidence type="ECO:0000256" key="5">
    <source>
        <dbReference type="SAM" id="Phobius"/>
    </source>
</evidence>
<evidence type="ECO:0000313" key="8">
    <source>
        <dbReference type="Proteomes" id="UP001634393"/>
    </source>
</evidence>
<dbReference type="AlphaFoldDB" id="A0ABD3UAN4"/>
<keyword evidence="5" id="KW-0812">Transmembrane</keyword>
<keyword evidence="3" id="KW-0862">Zinc</keyword>
<feature type="transmembrane region" description="Helical" evidence="5">
    <location>
        <begin position="14"/>
        <end position="38"/>
    </location>
</feature>